<protein>
    <submittedName>
        <fullName evidence="8">Basic helix-loop-helix transcription factor</fullName>
    </submittedName>
</protein>
<keyword evidence="3" id="KW-0238">DNA-binding</keyword>
<reference evidence="9" key="1">
    <citation type="submission" date="2016-06" db="EMBL/GenBank/DDBJ databases">
        <title>Parallel loss of symbiosis genes in relatives of nitrogen-fixing non-legume Parasponia.</title>
        <authorList>
            <person name="Van Velzen R."/>
            <person name="Holmer R."/>
            <person name="Bu F."/>
            <person name="Rutten L."/>
            <person name="Van Zeijl A."/>
            <person name="Liu W."/>
            <person name="Santuari L."/>
            <person name="Cao Q."/>
            <person name="Sharma T."/>
            <person name="Shen D."/>
            <person name="Roswanjaya Y."/>
            <person name="Wardhani T."/>
            <person name="Kalhor M.S."/>
            <person name="Jansen J."/>
            <person name="Van den Hoogen J."/>
            <person name="Gungor B."/>
            <person name="Hartog M."/>
            <person name="Hontelez J."/>
            <person name="Verver J."/>
            <person name="Yang W.-C."/>
            <person name="Schijlen E."/>
            <person name="Repin R."/>
            <person name="Schilthuizen M."/>
            <person name="Schranz E."/>
            <person name="Heidstra R."/>
            <person name="Miyata K."/>
            <person name="Fedorova E."/>
            <person name="Kohlen W."/>
            <person name="Bisseling T."/>
            <person name="Smit S."/>
            <person name="Geurts R."/>
        </authorList>
    </citation>
    <scope>NUCLEOTIDE SEQUENCE [LARGE SCALE GENOMIC DNA]</scope>
    <source>
        <strain evidence="9">cv. RG33-2</strain>
    </source>
</reference>
<evidence type="ECO:0000259" key="7">
    <source>
        <dbReference type="PROSITE" id="PS50888"/>
    </source>
</evidence>
<dbReference type="EMBL" id="JXTC01000236">
    <property type="protein sequence ID" value="PON79325.1"/>
    <property type="molecule type" value="Genomic_DNA"/>
</dbReference>
<dbReference type="InterPro" id="IPR045847">
    <property type="entry name" value="AIG1-like"/>
</dbReference>
<dbReference type="InterPro" id="IPR011598">
    <property type="entry name" value="bHLH_dom"/>
</dbReference>
<keyword evidence="2" id="KW-0805">Transcription regulation</keyword>
<dbReference type="InterPro" id="IPR036638">
    <property type="entry name" value="HLH_DNA-bd_sf"/>
</dbReference>
<dbReference type="Proteomes" id="UP000237000">
    <property type="component" value="Unassembled WGS sequence"/>
</dbReference>
<proteinExistence type="predicted"/>
<dbReference type="PANTHER" id="PTHR45844">
    <property type="entry name" value="TRANSCRIPTION FACTOR BHLH30"/>
    <property type="match status" value="1"/>
</dbReference>
<dbReference type="SUPFAM" id="SSF47459">
    <property type="entry name" value="HLH, helix-loop-helix DNA-binding domain"/>
    <property type="match status" value="1"/>
</dbReference>
<evidence type="ECO:0000313" key="9">
    <source>
        <dbReference type="Proteomes" id="UP000237000"/>
    </source>
</evidence>
<organism evidence="8 9">
    <name type="scientific">Trema orientale</name>
    <name type="common">Charcoal tree</name>
    <name type="synonym">Celtis orientalis</name>
    <dbReference type="NCBI Taxonomy" id="63057"/>
    <lineage>
        <taxon>Eukaryota</taxon>
        <taxon>Viridiplantae</taxon>
        <taxon>Streptophyta</taxon>
        <taxon>Embryophyta</taxon>
        <taxon>Tracheophyta</taxon>
        <taxon>Spermatophyta</taxon>
        <taxon>Magnoliopsida</taxon>
        <taxon>eudicotyledons</taxon>
        <taxon>Gunneridae</taxon>
        <taxon>Pentapetalae</taxon>
        <taxon>rosids</taxon>
        <taxon>fabids</taxon>
        <taxon>Rosales</taxon>
        <taxon>Cannabaceae</taxon>
        <taxon>Trema</taxon>
    </lineage>
</organism>
<dbReference type="GO" id="GO:0003677">
    <property type="term" value="F:DNA binding"/>
    <property type="evidence" value="ECO:0007669"/>
    <property type="project" value="UniProtKB-KW"/>
</dbReference>
<keyword evidence="9" id="KW-1185">Reference proteome</keyword>
<sequence length="232" mass="25279">MREKEEPMRLALESESSKRTTSSVVVNLMDGGDSVLSSGSKSAETCKSHKEAERRRRQRINAHLSTLRSLLPNTTKTDKASLLAEVVHRVKELREKVADVARQDGGLWCGFGTGSGPESWPFPGESDEASLSYCDGEPKLVKAIVCCEDRPGLSRDMARAIGSVRVRPIRAEIMTVGERTKSVVVMQYVGGGSGGEEDIRALRRALKAVVENRASGFGLGQMVSGNKRARIY</sequence>
<dbReference type="PROSITE" id="PS50888">
    <property type="entry name" value="BHLH"/>
    <property type="match status" value="1"/>
</dbReference>
<dbReference type="OrthoDB" id="71302at2759"/>
<feature type="compositionally biased region" description="Basic and acidic residues" evidence="6">
    <location>
        <begin position="44"/>
        <end position="54"/>
    </location>
</feature>
<comment type="subcellular location">
    <subcellularLocation>
        <location evidence="1">Nucleus</location>
    </subcellularLocation>
</comment>
<dbReference type="GO" id="GO:0003700">
    <property type="term" value="F:DNA-binding transcription factor activity"/>
    <property type="evidence" value="ECO:0007669"/>
    <property type="project" value="InterPro"/>
</dbReference>
<evidence type="ECO:0000313" key="8">
    <source>
        <dbReference type="EMBL" id="PON79325.1"/>
    </source>
</evidence>
<dbReference type="Gene3D" id="4.10.280.10">
    <property type="entry name" value="Helix-loop-helix DNA-binding domain"/>
    <property type="match status" value="1"/>
</dbReference>
<comment type="caution">
    <text evidence="8">The sequence shown here is derived from an EMBL/GenBank/DDBJ whole genome shotgun (WGS) entry which is preliminary data.</text>
</comment>
<evidence type="ECO:0000256" key="3">
    <source>
        <dbReference type="ARBA" id="ARBA00023125"/>
    </source>
</evidence>
<keyword evidence="5" id="KW-0539">Nucleus</keyword>
<dbReference type="SMART" id="SM00353">
    <property type="entry name" value="HLH"/>
    <property type="match status" value="1"/>
</dbReference>
<evidence type="ECO:0000256" key="5">
    <source>
        <dbReference type="ARBA" id="ARBA00023242"/>
    </source>
</evidence>
<feature type="region of interest" description="Disordered" evidence="6">
    <location>
        <begin position="1"/>
        <end position="56"/>
    </location>
</feature>
<evidence type="ECO:0000256" key="1">
    <source>
        <dbReference type="ARBA" id="ARBA00004123"/>
    </source>
</evidence>
<dbReference type="PANTHER" id="PTHR45844:SF16">
    <property type="entry name" value="TRANSCRIPTION FACTOR BHLH30-LIKE"/>
    <property type="match status" value="1"/>
</dbReference>
<dbReference type="AlphaFoldDB" id="A0A2P5E1A3"/>
<dbReference type="GO" id="GO:0046983">
    <property type="term" value="F:protein dimerization activity"/>
    <property type="evidence" value="ECO:0007669"/>
    <property type="project" value="InterPro"/>
</dbReference>
<gene>
    <name evidence="8" type="primary">TorBHLH71</name>
    <name evidence="8" type="ORF">TorRG33x02_236070</name>
</gene>
<dbReference type="Pfam" id="PF00010">
    <property type="entry name" value="HLH"/>
    <property type="match status" value="1"/>
</dbReference>
<accession>A0A2P5E1A3</accession>
<evidence type="ECO:0000256" key="2">
    <source>
        <dbReference type="ARBA" id="ARBA00023015"/>
    </source>
</evidence>
<keyword evidence="4" id="KW-0804">Transcription</keyword>
<dbReference type="InParanoid" id="A0A2P5E1A3"/>
<evidence type="ECO:0000256" key="6">
    <source>
        <dbReference type="SAM" id="MobiDB-lite"/>
    </source>
</evidence>
<feature type="domain" description="BHLH" evidence="7">
    <location>
        <begin position="44"/>
        <end position="93"/>
    </location>
</feature>
<name>A0A2P5E1A3_TREOI</name>
<evidence type="ECO:0000256" key="4">
    <source>
        <dbReference type="ARBA" id="ARBA00023163"/>
    </source>
</evidence>
<dbReference type="GO" id="GO:0005634">
    <property type="term" value="C:nucleus"/>
    <property type="evidence" value="ECO:0007669"/>
    <property type="project" value="UniProtKB-SubCell"/>
</dbReference>
<dbReference type="STRING" id="63057.A0A2P5E1A3"/>